<dbReference type="PROSITE" id="PS50011">
    <property type="entry name" value="PROTEIN_KINASE_DOM"/>
    <property type="match status" value="1"/>
</dbReference>
<proteinExistence type="predicted"/>
<dbReference type="InterPro" id="IPR017441">
    <property type="entry name" value="Protein_kinase_ATP_BS"/>
</dbReference>
<dbReference type="InterPro" id="IPR013229">
    <property type="entry name" value="PEGA"/>
</dbReference>
<dbReference type="PANTHER" id="PTHR43289">
    <property type="entry name" value="MITOGEN-ACTIVATED PROTEIN KINASE KINASE KINASE 20-RELATED"/>
    <property type="match status" value="1"/>
</dbReference>
<dbReference type="AlphaFoldDB" id="A0A843YT25"/>
<feature type="domain" description="Protein kinase" evidence="7">
    <location>
        <begin position="32"/>
        <end position="312"/>
    </location>
</feature>
<evidence type="ECO:0000256" key="4">
    <source>
        <dbReference type="ARBA" id="ARBA00022840"/>
    </source>
</evidence>
<evidence type="ECO:0000313" key="8">
    <source>
        <dbReference type="EMBL" id="MQR00501.1"/>
    </source>
</evidence>
<accession>A0A843YT25</accession>
<keyword evidence="4 5" id="KW-0067">ATP-binding</keyword>
<dbReference type="GO" id="GO:0004674">
    <property type="term" value="F:protein serine/threonine kinase activity"/>
    <property type="evidence" value="ECO:0007669"/>
    <property type="project" value="TreeGrafter"/>
</dbReference>
<dbReference type="InterPro" id="IPR000719">
    <property type="entry name" value="Prot_kinase_dom"/>
</dbReference>
<evidence type="ECO:0000256" key="3">
    <source>
        <dbReference type="ARBA" id="ARBA00022777"/>
    </source>
</evidence>
<keyword evidence="6" id="KW-0812">Transmembrane</keyword>
<keyword evidence="6" id="KW-1133">Transmembrane helix</keyword>
<protein>
    <submittedName>
        <fullName evidence="8">Protein kinase</fullName>
    </submittedName>
</protein>
<dbReference type="Gene3D" id="1.10.510.10">
    <property type="entry name" value="Transferase(Phosphotransferase) domain 1"/>
    <property type="match status" value="1"/>
</dbReference>
<sequence length="542" mass="59600">MPIKPGLSLVTSDEVELSEENCLQKGTRLADFKILGVIGEGGFGIVYFAFDKSLRRMVAIKEYMPGAFAGRGVNQKVTVRSSRHQETFALGLKSFINEARLLAQFDHPALIKVYRFWEQNNTGYMAMRYYDGRTLRSVVKNTPEVVTEIWLKNMLKPMLEALDAMYRVNILHRDISPDNIMIQKSGEAVLLDFGAARQLIGDMTHSLTVILKPGYAPIEQYADDVSMKQGPWTDIYSLCAVVYFAITNTAPPTSVARMIKDPIVPLAQVPEFRERGFSMGFLSAIDLGLSVNPEDRPQSIEEFRRLLSLQLLVAIPTPRRSTGSADSGTRKHRKQTKKWWHTVLPRLDQTLSFKHAMTLLVALMIGVICTFGYFLFDSSATAPTVATAIPTTIEAATKATAAAVSPASVTPVAAPTATVRAPDLGTASNAQAVIEKSPDLSDKSHQDTEVLAALPESETVSPAAVKEPPHTTDIITLSIKPWGTVTVDGNMRGVSPPLKKLVLSEGKHQIKISNPQFASRTINITSDKKKMQHIDVDFSSTK</sequence>
<keyword evidence="3 8" id="KW-0418">Kinase</keyword>
<keyword evidence="2 5" id="KW-0547">Nucleotide-binding</keyword>
<dbReference type="InterPro" id="IPR008266">
    <property type="entry name" value="Tyr_kinase_AS"/>
</dbReference>
<evidence type="ECO:0000256" key="5">
    <source>
        <dbReference type="PROSITE-ProRule" id="PRU10141"/>
    </source>
</evidence>
<dbReference type="PROSITE" id="PS00109">
    <property type="entry name" value="PROTEIN_KINASE_TYR"/>
    <property type="match status" value="1"/>
</dbReference>
<gene>
    <name evidence="8" type="ORF">GEV47_07380</name>
</gene>
<keyword evidence="6" id="KW-0472">Membrane</keyword>
<dbReference type="OrthoDB" id="9801841at2"/>
<dbReference type="InterPro" id="IPR011009">
    <property type="entry name" value="Kinase-like_dom_sf"/>
</dbReference>
<evidence type="ECO:0000313" key="9">
    <source>
        <dbReference type="Proteomes" id="UP000451565"/>
    </source>
</evidence>
<dbReference type="Proteomes" id="UP000451565">
    <property type="component" value="Unassembled WGS sequence"/>
</dbReference>
<evidence type="ECO:0000256" key="1">
    <source>
        <dbReference type="ARBA" id="ARBA00022679"/>
    </source>
</evidence>
<dbReference type="PANTHER" id="PTHR43289:SF34">
    <property type="entry name" value="SERINE_THREONINE-PROTEIN KINASE YBDM-RELATED"/>
    <property type="match status" value="1"/>
</dbReference>
<reference evidence="8 9" key="1">
    <citation type="submission" date="2019-10" db="EMBL/GenBank/DDBJ databases">
        <title>Glaciimonas soli sp. nov., a psychrophilic bacterium isolated from the forest soil of a high elevation mountain in Taiwan.</title>
        <authorList>
            <person name="Wang L.-T."/>
            <person name="Shieh W.Y."/>
        </authorList>
    </citation>
    <scope>NUCLEOTIDE SEQUENCE [LARGE SCALE GENOMIC DNA]</scope>
    <source>
        <strain evidence="8 9">GS1</strain>
    </source>
</reference>
<keyword evidence="9" id="KW-1185">Reference proteome</keyword>
<dbReference type="SUPFAM" id="SSF56112">
    <property type="entry name" value="Protein kinase-like (PK-like)"/>
    <property type="match status" value="1"/>
</dbReference>
<dbReference type="GO" id="GO:0005524">
    <property type="term" value="F:ATP binding"/>
    <property type="evidence" value="ECO:0007669"/>
    <property type="project" value="UniProtKB-UniRule"/>
</dbReference>
<dbReference type="CDD" id="cd14014">
    <property type="entry name" value="STKc_PknB_like"/>
    <property type="match status" value="1"/>
</dbReference>
<evidence type="ECO:0000256" key="6">
    <source>
        <dbReference type="SAM" id="Phobius"/>
    </source>
</evidence>
<dbReference type="Pfam" id="PF00069">
    <property type="entry name" value="Pkinase"/>
    <property type="match status" value="1"/>
</dbReference>
<dbReference type="EMBL" id="WINI01000003">
    <property type="protein sequence ID" value="MQR00501.1"/>
    <property type="molecule type" value="Genomic_DNA"/>
</dbReference>
<keyword evidence="1" id="KW-0808">Transferase</keyword>
<feature type="binding site" evidence="5">
    <location>
        <position position="61"/>
    </location>
    <ligand>
        <name>ATP</name>
        <dbReference type="ChEBI" id="CHEBI:30616"/>
    </ligand>
</feature>
<evidence type="ECO:0000259" key="7">
    <source>
        <dbReference type="PROSITE" id="PS50011"/>
    </source>
</evidence>
<organism evidence="8 9">
    <name type="scientific">Glaciimonas soli</name>
    <dbReference type="NCBI Taxonomy" id="2590999"/>
    <lineage>
        <taxon>Bacteria</taxon>
        <taxon>Pseudomonadati</taxon>
        <taxon>Pseudomonadota</taxon>
        <taxon>Betaproteobacteria</taxon>
        <taxon>Burkholderiales</taxon>
        <taxon>Oxalobacteraceae</taxon>
        <taxon>Glaciimonas</taxon>
    </lineage>
</organism>
<comment type="caution">
    <text evidence="8">The sequence shown here is derived from an EMBL/GenBank/DDBJ whole genome shotgun (WGS) entry which is preliminary data.</text>
</comment>
<dbReference type="Pfam" id="PF08308">
    <property type="entry name" value="PEGA"/>
    <property type="match status" value="1"/>
</dbReference>
<evidence type="ECO:0000256" key="2">
    <source>
        <dbReference type="ARBA" id="ARBA00022741"/>
    </source>
</evidence>
<name>A0A843YT25_9BURK</name>
<dbReference type="PROSITE" id="PS00107">
    <property type="entry name" value="PROTEIN_KINASE_ATP"/>
    <property type="match status" value="1"/>
</dbReference>
<feature type="transmembrane region" description="Helical" evidence="6">
    <location>
        <begin position="356"/>
        <end position="376"/>
    </location>
</feature>